<organism evidence="3 4">
    <name type="scientific">Epilithonimonas hungarica</name>
    <dbReference type="NCBI Taxonomy" id="454006"/>
    <lineage>
        <taxon>Bacteria</taxon>
        <taxon>Pseudomonadati</taxon>
        <taxon>Bacteroidota</taxon>
        <taxon>Flavobacteriia</taxon>
        <taxon>Flavobacteriales</taxon>
        <taxon>Weeksellaceae</taxon>
        <taxon>Chryseobacterium group</taxon>
        <taxon>Epilithonimonas</taxon>
    </lineage>
</organism>
<proteinExistence type="predicted"/>
<keyword evidence="4" id="KW-1185">Reference proteome</keyword>
<dbReference type="SUPFAM" id="SSF50956">
    <property type="entry name" value="Thermostable phytase (3-phytase)"/>
    <property type="match status" value="1"/>
</dbReference>
<dbReference type="AlphaFoldDB" id="A0A1G7UJS4"/>
<reference evidence="4" key="1">
    <citation type="submission" date="2016-10" db="EMBL/GenBank/DDBJ databases">
        <authorList>
            <person name="Varghese N."/>
            <person name="Submissions S."/>
        </authorList>
    </citation>
    <scope>NUCLEOTIDE SEQUENCE [LARGE SCALE GENOMIC DNA]</scope>
    <source>
        <strain evidence="4">DSM 19684</strain>
    </source>
</reference>
<dbReference type="OrthoDB" id="1489153at2"/>
<keyword evidence="1" id="KW-0732">Signal</keyword>
<gene>
    <name evidence="3" type="ORF">SAMN05421825_3460</name>
</gene>
<evidence type="ECO:0000313" key="4">
    <source>
        <dbReference type="Proteomes" id="UP000199203"/>
    </source>
</evidence>
<protein>
    <submittedName>
        <fullName evidence="3">Por secretion system C-terminal sorting domain-containing protein</fullName>
    </submittedName>
</protein>
<evidence type="ECO:0000313" key="3">
    <source>
        <dbReference type="EMBL" id="SDG47764.1"/>
    </source>
</evidence>
<dbReference type="InterPro" id="IPR026444">
    <property type="entry name" value="Secre_tail"/>
</dbReference>
<dbReference type="Proteomes" id="UP000199203">
    <property type="component" value="Unassembled WGS sequence"/>
</dbReference>
<dbReference type="NCBIfam" id="TIGR04534">
    <property type="entry name" value="ELWxxDGT_rpt"/>
    <property type="match status" value="1"/>
</dbReference>
<feature type="domain" description="Secretion system C-terminal sorting" evidence="2">
    <location>
        <begin position="416"/>
        <end position="478"/>
    </location>
</feature>
<accession>A0A1G7UJS4</accession>
<dbReference type="Pfam" id="PF18962">
    <property type="entry name" value="Por_Secre_tail"/>
    <property type="match status" value="1"/>
</dbReference>
<sequence length="485" mass="51662">MRKINYFIILLSGLVTAQTTFTLVKDIYPGAVGSSPSNLTIYNGKLYFSASSLVDGASIGNELWESDGTEAGTKLVADIIPGNSSSSPAALFVFNNKIYFSGSNVVNGSNVSGLLLSYDETNGVQTVSTVPKYSTSFTKVGDRLYFKSTNTSVTPNTQRLYFIEGGAQPVIADDNLNVNTIGFVGNKVIANAQFANASSPFLTQLFGFDGSTSNLIKAINPSTSSYPQYFTYSAALGKTFFNANGGNGAEPWMTDGTEAGTTIVKDINVSSGTSGSGPINFTEYNGKVYFSASDGITSGSELWVTDGTEQGTKMLKDIAPGTAGSFPEKMVVYKDKLYFFATNASNVKQLWETDGTEEGTKALASVASVSSFITYNDKLYFSGRIGSTDTVGVELYQVNLPTGTLNISESNAKTLVYPNPTTGNVFVSNISEGNFELFDLSGKLVQSGIFNNNKIVIDRTSGTYILKVRSSGGKQAKLVTKLIIK</sequence>
<evidence type="ECO:0000256" key="1">
    <source>
        <dbReference type="ARBA" id="ARBA00022729"/>
    </source>
</evidence>
<dbReference type="EMBL" id="FNBH01000004">
    <property type="protein sequence ID" value="SDG47764.1"/>
    <property type="molecule type" value="Genomic_DNA"/>
</dbReference>
<dbReference type="NCBIfam" id="TIGR04183">
    <property type="entry name" value="Por_Secre_tail"/>
    <property type="match status" value="1"/>
</dbReference>
<name>A0A1G7UJS4_9FLAO</name>
<dbReference type="STRING" id="454006.SAMN05421825_3460"/>
<dbReference type="InterPro" id="IPR030916">
    <property type="entry name" value="ELWxxDGT_rpt"/>
</dbReference>
<evidence type="ECO:0000259" key="2">
    <source>
        <dbReference type="Pfam" id="PF18962"/>
    </source>
</evidence>
<dbReference type="RefSeq" id="WP_089874663.1">
    <property type="nucleotide sequence ID" value="NZ_FNBH01000004.1"/>
</dbReference>